<dbReference type="InterPro" id="IPR050301">
    <property type="entry name" value="NTE"/>
</dbReference>
<dbReference type="AlphaFoldDB" id="A0A949NEG8"/>
<feature type="domain" description="PNPLA" evidence="5">
    <location>
        <begin position="6"/>
        <end position="172"/>
    </location>
</feature>
<dbReference type="Pfam" id="PF01734">
    <property type="entry name" value="Patatin"/>
    <property type="match status" value="1"/>
</dbReference>
<dbReference type="InterPro" id="IPR037483">
    <property type="entry name" value="YjjU-like"/>
</dbReference>
<proteinExistence type="predicted"/>
<evidence type="ECO:0000256" key="4">
    <source>
        <dbReference type="PROSITE-ProRule" id="PRU01161"/>
    </source>
</evidence>
<dbReference type="PANTHER" id="PTHR14226">
    <property type="entry name" value="NEUROPATHY TARGET ESTERASE/SWISS CHEESE D.MELANOGASTER"/>
    <property type="match status" value="1"/>
</dbReference>
<dbReference type="InterPro" id="IPR002641">
    <property type="entry name" value="PNPLA_dom"/>
</dbReference>
<dbReference type="GO" id="GO:0016787">
    <property type="term" value="F:hydrolase activity"/>
    <property type="evidence" value="ECO:0007669"/>
    <property type="project" value="UniProtKB-UniRule"/>
</dbReference>
<evidence type="ECO:0000256" key="2">
    <source>
        <dbReference type="ARBA" id="ARBA00022963"/>
    </source>
</evidence>
<dbReference type="GO" id="GO:0016042">
    <property type="term" value="P:lipid catabolic process"/>
    <property type="evidence" value="ECO:0007669"/>
    <property type="project" value="UniProtKB-UniRule"/>
</dbReference>
<accession>A0A949NEG8</accession>
<sequence>MRDIGLILEGGGMRGIYTAGVLDFFLDQDLEFKNCYGVSAGSCHACSYISRQRGRAYAISVDYLDDPRYCSLKSLIQTGDMFGADMCYHLIPDELNPYDYDTVDKYDGTFYAVVTNITTGKAEYIPIKDSRKDIIAIQASSSLPLLSRNVKIGDNEYLDGGIADSIPIRKSIQDGHKKNVLILTRDPSYRKSPNKLLPILDRKYKEYPNLVKQMARRHIHYNNTLDFIEKEKEAGHAFVIQPKEPVKIRRIEKDKEKLKSLYETGYQDAANCYEDLKKFLELS</sequence>
<feature type="active site" description="Proton acceptor" evidence="4">
    <location>
        <position position="159"/>
    </location>
</feature>
<keyword evidence="3 4" id="KW-0443">Lipid metabolism</keyword>
<feature type="active site" description="Nucleophile" evidence="4">
    <location>
        <position position="39"/>
    </location>
</feature>
<dbReference type="EMBL" id="JAHQCW010000017">
    <property type="protein sequence ID" value="MBU9737191.1"/>
    <property type="molecule type" value="Genomic_DNA"/>
</dbReference>
<evidence type="ECO:0000259" key="5">
    <source>
        <dbReference type="PROSITE" id="PS51635"/>
    </source>
</evidence>
<feature type="short sequence motif" description="GXSXG" evidence="4">
    <location>
        <begin position="37"/>
        <end position="41"/>
    </location>
</feature>
<dbReference type="Pfam" id="PF19890">
    <property type="entry name" value="DUF6363"/>
    <property type="match status" value="1"/>
</dbReference>
<dbReference type="RefSeq" id="WP_238721820.1">
    <property type="nucleotide sequence ID" value="NZ_JAHQCW010000017.1"/>
</dbReference>
<name>A0A949NEG8_9FIRM</name>
<reference evidence="6" key="1">
    <citation type="submission" date="2021-06" db="EMBL/GenBank/DDBJ databases">
        <title>Description of novel taxa of the family Lachnospiraceae.</title>
        <authorList>
            <person name="Chaplin A.V."/>
            <person name="Sokolova S.R."/>
            <person name="Pikina A.P."/>
            <person name="Korzhanova M."/>
            <person name="Belova V."/>
            <person name="Korostin D."/>
            <person name="Efimov B.A."/>
        </authorList>
    </citation>
    <scope>NUCLEOTIDE SEQUENCE</scope>
    <source>
        <strain evidence="6">ASD5720</strain>
    </source>
</reference>
<evidence type="ECO:0000256" key="1">
    <source>
        <dbReference type="ARBA" id="ARBA00022801"/>
    </source>
</evidence>
<evidence type="ECO:0000313" key="6">
    <source>
        <dbReference type="EMBL" id="MBU9737191.1"/>
    </source>
</evidence>
<dbReference type="InterPro" id="IPR045943">
    <property type="entry name" value="DUF6363"/>
</dbReference>
<organism evidence="6 7">
    <name type="scientific">Diplocloster agilis</name>
    <dbReference type="NCBI Taxonomy" id="2850323"/>
    <lineage>
        <taxon>Bacteria</taxon>
        <taxon>Bacillati</taxon>
        <taxon>Bacillota</taxon>
        <taxon>Clostridia</taxon>
        <taxon>Lachnospirales</taxon>
        <taxon>Lachnospiraceae</taxon>
        <taxon>Diplocloster</taxon>
    </lineage>
</organism>
<evidence type="ECO:0000256" key="3">
    <source>
        <dbReference type="ARBA" id="ARBA00023098"/>
    </source>
</evidence>
<dbReference type="PANTHER" id="PTHR14226:SF25">
    <property type="entry name" value="PHOSPHOESTERASE"/>
    <property type="match status" value="1"/>
</dbReference>
<gene>
    <name evidence="6" type="ORF">KTH89_11620</name>
</gene>
<dbReference type="Proteomes" id="UP000712157">
    <property type="component" value="Unassembled WGS sequence"/>
</dbReference>
<dbReference type="Gene3D" id="3.40.1090.10">
    <property type="entry name" value="Cytosolic phospholipase A2 catalytic domain"/>
    <property type="match status" value="2"/>
</dbReference>
<dbReference type="CDD" id="cd07208">
    <property type="entry name" value="Pat_hypo_Ecoli_yjju_like"/>
    <property type="match status" value="1"/>
</dbReference>
<keyword evidence="2 4" id="KW-0442">Lipid degradation</keyword>
<comment type="caution">
    <text evidence="6">The sequence shown here is derived from an EMBL/GenBank/DDBJ whole genome shotgun (WGS) entry which is preliminary data.</text>
</comment>
<dbReference type="PROSITE" id="PS51635">
    <property type="entry name" value="PNPLA"/>
    <property type="match status" value="1"/>
</dbReference>
<keyword evidence="1 4" id="KW-0378">Hydrolase</keyword>
<protein>
    <submittedName>
        <fullName evidence="6">Patatin family protein</fullName>
    </submittedName>
</protein>
<feature type="short sequence motif" description="DGA/G" evidence="4">
    <location>
        <begin position="159"/>
        <end position="161"/>
    </location>
</feature>
<dbReference type="InterPro" id="IPR016035">
    <property type="entry name" value="Acyl_Trfase/lysoPLipase"/>
</dbReference>
<keyword evidence="7" id="KW-1185">Reference proteome</keyword>
<dbReference type="SUPFAM" id="SSF52151">
    <property type="entry name" value="FabD/lysophospholipase-like"/>
    <property type="match status" value="1"/>
</dbReference>
<feature type="short sequence motif" description="GXGXXG" evidence="4">
    <location>
        <begin position="10"/>
        <end position="15"/>
    </location>
</feature>
<evidence type="ECO:0000313" key="7">
    <source>
        <dbReference type="Proteomes" id="UP000712157"/>
    </source>
</evidence>